<reference evidence="2" key="1">
    <citation type="submission" date="2020-12" db="EMBL/GenBank/DDBJ databases">
        <authorList>
            <person name="Iha C."/>
        </authorList>
    </citation>
    <scope>NUCLEOTIDE SEQUENCE</scope>
</reference>
<protein>
    <submittedName>
        <fullName evidence="2">Uncharacterized protein</fullName>
    </submittedName>
</protein>
<keyword evidence="3" id="KW-1185">Reference proteome</keyword>
<evidence type="ECO:0000313" key="3">
    <source>
        <dbReference type="Proteomes" id="UP000708148"/>
    </source>
</evidence>
<comment type="caution">
    <text evidence="2">The sequence shown here is derived from an EMBL/GenBank/DDBJ whole genome shotgun (WGS) entry which is preliminary data.</text>
</comment>
<name>A0A8S1JH95_9CHLO</name>
<organism evidence="2 3">
    <name type="scientific">Ostreobium quekettii</name>
    <dbReference type="NCBI Taxonomy" id="121088"/>
    <lineage>
        <taxon>Eukaryota</taxon>
        <taxon>Viridiplantae</taxon>
        <taxon>Chlorophyta</taxon>
        <taxon>core chlorophytes</taxon>
        <taxon>Ulvophyceae</taxon>
        <taxon>TCBD clade</taxon>
        <taxon>Bryopsidales</taxon>
        <taxon>Ostreobineae</taxon>
        <taxon>Ostreobiaceae</taxon>
        <taxon>Ostreobium</taxon>
    </lineage>
</organism>
<gene>
    <name evidence="2" type="ORF">OSTQU699_LOCUS9096</name>
</gene>
<dbReference type="Proteomes" id="UP000708148">
    <property type="component" value="Unassembled WGS sequence"/>
</dbReference>
<feature type="compositionally biased region" description="Basic and acidic residues" evidence="1">
    <location>
        <begin position="127"/>
        <end position="147"/>
    </location>
</feature>
<proteinExistence type="predicted"/>
<accession>A0A8S1JH95</accession>
<feature type="region of interest" description="Disordered" evidence="1">
    <location>
        <begin position="124"/>
        <end position="147"/>
    </location>
</feature>
<dbReference type="EMBL" id="CAJHUC010002386">
    <property type="protein sequence ID" value="CAD7703739.1"/>
    <property type="molecule type" value="Genomic_DNA"/>
</dbReference>
<evidence type="ECO:0000256" key="1">
    <source>
        <dbReference type="SAM" id="MobiDB-lite"/>
    </source>
</evidence>
<dbReference type="Gene3D" id="2.60.120.10">
    <property type="entry name" value="Jelly Rolls"/>
    <property type="match status" value="1"/>
</dbReference>
<evidence type="ECO:0000313" key="2">
    <source>
        <dbReference type="EMBL" id="CAD7703739.1"/>
    </source>
</evidence>
<dbReference type="InterPro" id="IPR014710">
    <property type="entry name" value="RmlC-like_jellyroll"/>
</dbReference>
<sequence length="147" mass="16283">MLKGSNLLAGLYHQMEAAAADERIRKILQKRPQARGKADIQELIERTEDVPLLCHSGPAMHTDLCHVLKAKVLRDSEALKLRPGNGGEAFYLRCTTAADDIHQFSQVVSGKLRMSCLDRGPLETELGEPRRAKGSSKNKEGFEGWSD</sequence>
<dbReference type="AlphaFoldDB" id="A0A8S1JH95"/>